<dbReference type="PANTHER" id="PTHR47827:SF3">
    <property type="entry name" value="AF-9 ANC1 HOMOLOGY DOMAIN-CONTAINING PROTEIN"/>
    <property type="match status" value="1"/>
</dbReference>
<dbReference type="Gene3D" id="2.60.40.1970">
    <property type="entry name" value="YEATS domain"/>
    <property type="match status" value="1"/>
</dbReference>
<evidence type="ECO:0000313" key="5">
    <source>
        <dbReference type="Proteomes" id="UP000807504"/>
    </source>
</evidence>
<keyword evidence="5" id="KW-1185">Reference proteome</keyword>
<evidence type="ECO:0000313" key="4">
    <source>
        <dbReference type="EMBL" id="KAF8789484.1"/>
    </source>
</evidence>
<dbReference type="InterPro" id="IPR055129">
    <property type="entry name" value="YEATS_dom"/>
</dbReference>
<comment type="subcellular location">
    <subcellularLocation>
        <location evidence="2">Nucleus</location>
    </subcellularLocation>
</comment>
<dbReference type="PANTHER" id="PTHR47827">
    <property type="entry name" value="AHD DOMAIN-CONTAINING PROTEIN"/>
    <property type="match status" value="1"/>
</dbReference>
<dbReference type="PROSITE" id="PS51037">
    <property type="entry name" value="YEATS"/>
    <property type="match status" value="1"/>
</dbReference>
<dbReference type="GO" id="GO:0003682">
    <property type="term" value="F:chromatin binding"/>
    <property type="evidence" value="ECO:0007669"/>
    <property type="project" value="TreeGrafter"/>
</dbReference>
<gene>
    <name evidence="4" type="ORF">HNY73_007417</name>
</gene>
<name>A0A8T0FDW3_ARGBR</name>
<dbReference type="InterPro" id="IPR038704">
    <property type="entry name" value="YEAST_sf"/>
</dbReference>
<dbReference type="GO" id="GO:0045893">
    <property type="term" value="P:positive regulation of DNA-templated transcription"/>
    <property type="evidence" value="ECO:0007669"/>
    <property type="project" value="TreeGrafter"/>
</dbReference>
<protein>
    <submittedName>
        <fullName evidence="4">Protein AF-9 like protein</fullName>
    </submittedName>
</protein>
<evidence type="ECO:0000259" key="3">
    <source>
        <dbReference type="PROSITE" id="PS51037"/>
    </source>
</evidence>
<keyword evidence="1 2" id="KW-0539">Nucleus</keyword>
<dbReference type="InterPro" id="IPR052790">
    <property type="entry name" value="YEATS_domain"/>
</dbReference>
<dbReference type="GO" id="GO:0008023">
    <property type="term" value="C:transcription elongation factor complex"/>
    <property type="evidence" value="ECO:0007669"/>
    <property type="project" value="TreeGrafter"/>
</dbReference>
<dbReference type="EMBL" id="JABXBU010000012">
    <property type="protein sequence ID" value="KAF8789484.1"/>
    <property type="molecule type" value="Genomic_DNA"/>
</dbReference>
<evidence type="ECO:0000256" key="1">
    <source>
        <dbReference type="ARBA" id="ARBA00023242"/>
    </source>
</evidence>
<feature type="domain" description="YEATS" evidence="3">
    <location>
        <begin position="1"/>
        <end position="118"/>
    </location>
</feature>
<dbReference type="AlphaFoldDB" id="A0A8T0FDW3"/>
<comment type="caution">
    <text evidence="4">The sequence shown here is derived from an EMBL/GenBank/DDBJ whole genome shotgun (WGS) entry which is preliminary data.</text>
</comment>
<organism evidence="4 5">
    <name type="scientific">Argiope bruennichi</name>
    <name type="common">Wasp spider</name>
    <name type="synonym">Aranea bruennichi</name>
    <dbReference type="NCBI Taxonomy" id="94029"/>
    <lineage>
        <taxon>Eukaryota</taxon>
        <taxon>Metazoa</taxon>
        <taxon>Ecdysozoa</taxon>
        <taxon>Arthropoda</taxon>
        <taxon>Chelicerata</taxon>
        <taxon>Arachnida</taxon>
        <taxon>Araneae</taxon>
        <taxon>Araneomorphae</taxon>
        <taxon>Entelegynae</taxon>
        <taxon>Araneoidea</taxon>
        <taxon>Araneidae</taxon>
        <taxon>Argiope</taxon>
    </lineage>
</organism>
<dbReference type="Proteomes" id="UP000807504">
    <property type="component" value="Unassembled WGS sequence"/>
</dbReference>
<accession>A0A8T0FDW3</accession>
<proteinExistence type="predicted"/>
<reference evidence="4" key="1">
    <citation type="journal article" date="2020" name="bioRxiv">
        <title>Chromosome-level reference genome of the European wasp spider Argiope bruennichi: a resource for studies on range expansion and evolutionary adaptation.</title>
        <authorList>
            <person name="Sheffer M.M."/>
            <person name="Hoppe A."/>
            <person name="Krehenwinkel H."/>
            <person name="Uhl G."/>
            <person name="Kuss A.W."/>
            <person name="Jensen L."/>
            <person name="Jensen C."/>
            <person name="Gillespie R.G."/>
            <person name="Hoff K.J."/>
            <person name="Prost S."/>
        </authorList>
    </citation>
    <scope>NUCLEOTIDE SEQUENCE</scope>
</reference>
<reference evidence="4" key="2">
    <citation type="submission" date="2020-06" db="EMBL/GenBank/DDBJ databases">
        <authorList>
            <person name="Sheffer M."/>
        </authorList>
    </citation>
    <scope>NUCLEOTIDE SEQUENCE</scope>
</reference>
<evidence type="ECO:0000256" key="2">
    <source>
        <dbReference type="PROSITE-ProRule" id="PRU00376"/>
    </source>
</evidence>
<sequence length="138" mass="15788">MSSFQNNQRETMHPFLGIVQGANGNEIKYIVEKVIFHLPDSYPDPKRIKEKPPFILSESTSQNVSIEIEVYFCKEAKLKKVNYIYDICINDDEVNALWTKNLMFPNPSKEFEKKLLLAGGPGDYVSSSTIKSEEPQIL</sequence>
<dbReference type="Pfam" id="PF03366">
    <property type="entry name" value="YEATS"/>
    <property type="match status" value="1"/>
</dbReference>